<evidence type="ECO:0000256" key="2">
    <source>
        <dbReference type="SAM" id="Phobius"/>
    </source>
</evidence>
<dbReference type="Pfam" id="PF25121">
    <property type="entry name" value="RRM_ESF1"/>
    <property type="match status" value="1"/>
</dbReference>
<proteinExistence type="predicted"/>
<dbReference type="AlphaFoldDB" id="A0A6G3MJE3"/>
<keyword evidence="2" id="KW-1133">Transmembrane helix</keyword>
<dbReference type="PANTHER" id="PTHR12202">
    <property type="entry name" value="ESF1 HOMOLOG"/>
    <property type="match status" value="1"/>
</dbReference>
<dbReference type="EMBL" id="GHBP01006426">
    <property type="protein sequence ID" value="NDJ94081.1"/>
    <property type="molecule type" value="Transcribed_RNA"/>
</dbReference>
<organism evidence="4">
    <name type="scientific">Henneguya salminicola</name>
    <name type="common">Myxosporean</name>
    <dbReference type="NCBI Taxonomy" id="69463"/>
    <lineage>
        <taxon>Eukaryota</taxon>
        <taxon>Metazoa</taxon>
        <taxon>Cnidaria</taxon>
        <taxon>Myxozoa</taxon>
        <taxon>Myxosporea</taxon>
        <taxon>Bivalvulida</taxon>
        <taxon>Platysporina</taxon>
        <taxon>Myxobolidae</taxon>
        <taxon>Henneguya</taxon>
    </lineage>
</organism>
<name>A0A6G3MJE3_HENSL</name>
<reference evidence="4" key="1">
    <citation type="submission" date="2018-11" db="EMBL/GenBank/DDBJ databases">
        <title>Henneguya salminicola genome and transcriptome.</title>
        <authorList>
            <person name="Yahalomi D."/>
            <person name="Atkinson S.D."/>
            <person name="Neuhof M."/>
            <person name="Chang E.S."/>
            <person name="Philippe H."/>
            <person name="Cartwright P."/>
            <person name="Bartholomew J.L."/>
            <person name="Huchon D."/>
        </authorList>
    </citation>
    <scope>NUCLEOTIDE SEQUENCE</scope>
    <source>
        <strain evidence="4">Hz1</strain>
        <tissue evidence="4">Whole</tissue>
    </source>
</reference>
<evidence type="ECO:0000256" key="1">
    <source>
        <dbReference type="SAM" id="MobiDB-lite"/>
    </source>
</evidence>
<sequence>MDWDRIDASDIFVFVSAFCSPTDIISVRIYPSELGRRELKIEHESGPVIDDPDDPNDPNASNTNPENQNLKFKKYYLKRRRYHFAVIEFVNSGIFWMIILFRSRFESL</sequence>
<feature type="transmembrane region" description="Helical" evidence="2">
    <location>
        <begin position="82"/>
        <end position="101"/>
    </location>
</feature>
<feature type="domain" description="ESF1 RRM" evidence="3">
    <location>
        <begin position="1"/>
        <end position="89"/>
    </location>
</feature>
<accession>A0A6G3MJE3</accession>
<dbReference type="PANTHER" id="PTHR12202:SF0">
    <property type="entry name" value="ESF1 HOMOLOG"/>
    <property type="match status" value="1"/>
</dbReference>
<dbReference type="InterPro" id="IPR056750">
    <property type="entry name" value="RRM_ESF1"/>
</dbReference>
<feature type="region of interest" description="Disordered" evidence="1">
    <location>
        <begin position="43"/>
        <end position="67"/>
    </location>
</feature>
<dbReference type="GO" id="GO:0006364">
    <property type="term" value="P:rRNA processing"/>
    <property type="evidence" value="ECO:0007669"/>
    <property type="project" value="InterPro"/>
</dbReference>
<dbReference type="InterPro" id="IPR039754">
    <property type="entry name" value="Esf1"/>
</dbReference>
<keyword evidence="2" id="KW-0812">Transmembrane</keyword>
<evidence type="ECO:0000259" key="3">
    <source>
        <dbReference type="Pfam" id="PF25121"/>
    </source>
</evidence>
<dbReference type="GO" id="GO:0003723">
    <property type="term" value="F:RNA binding"/>
    <property type="evidence" value="ECO:0007669"/>
    <property type="project" value="TreeGrafter"/>
</dbReference>
<evidence type="ECO:0000313" key="4">
    <source>
        <dbReference type="EMBL" id="NDJ94081.1"/>
    </source>
</evidence>
<protein>
    <submittedName>
        <fullName evidence="4">Pre-rRNA-processing protein esf1 (Trinotate prediction)</fullName>
    </submittedName>
</protein>
<keyword evidence="2" id="KW-0472">Membrane</keyword>